<dbReference type="InterPro" id="IPR006379">
    <property type="entry name" value="HAD-SF_hydro_IIB"/>
</dbReference>
<dbReference type="STRING" id="1121322.SAMN02745136_01460"/>
<dbReference type="SFLD" id="SFLDS00003">
    <property type="entry name" value="Haloacid_Dehalogenase"/>
    <property type="match status" value="1"/>
</dbReference>
<sequence length="299" mass="33588">MIKVIASDIDGTLLNREHRLSLENKKAIMRARESGIMFLISTGRKYKDAITVLESENLADGYITLSGAQTISSQGELLSSIPLTRDNIFKVMKCASSYPVSVILNTIEQDYMIGNQLEMEESLRLREMALHEEKRAERETGHRDGRSLIQMLKKRTVAVSTLDTLFLKGAPVYKLFIIGSNQQILNQLDCEIRQIPDIASASSYITNLEITHAKAQKGLVLRDFIEQRGYKMKEVMTIGDSMNDYSMISMDYGVTVAMENAMEQLKKAAKYVTTDCDQHGVAYAINCLLDGNIGDIRKK</sequence>
<dbReference type="Gene3D" id="3.30.1240.10">
    <property type="match status" value="1"/>
</dbReference>
<dbReference type="GO" id="GO:0016791">
    <property type="term" value="F:phosphatase activity"/>
    <property type="evidence" value="ECO:0007669"/>
    <property type="project" value="UniProtKB-ARBA"/>
</dbReference>
<dbReference type="NCBIfam" id="TIGR00099">
    <property type="entry name" value="Cof-subfamily"/>
    <property type="match status" value="1"/>
</dbReference>
<protein>
    <recommendedName>
        <fullName evidence="3">Cof subfamily of IIB subfamily of haloacid dehalogenase superfamily/HAD-superfamily hydrolase, subfamily IIB</fullName>
    </recommendedName>
</protein>
<organism evidence="1 2">
    <name type="scientific">Anaerocolumna jejuensis DSM 15929</name>
    <dbReference type="NCBI Taxonomy" id="1121322"/>
    <lineage>
        <taxon>Bacteria</taxon>
        <taxon>Bacillati</taxon>
        <taxon>Bacillota</taxon>
        <taxon>Clostridia</taxon>
        <taxon>Lachnospirales</taxon>
        <taxon>Lachnospiraceae</taxon>
        <taxon>Anaerocolumna</taxon>
    </lineage>
</organism>
<dbReference type="InterPro" id="IPR023214">
    <property type="entry name" value="HAD_sf"/>
</dbReference>
<dbReference type="InterPro" id="IPR036412">
    <property type="entry name" value="HAD-like_sf"/>
</dbReference>
<dbReference type="OrthoDB" id="9781413at2"/>
<accession>A0A1M6NUS1</accession>
<dbReference type="PANTHER" id="PTHR10000:SF8">
    <property type="entry name" value="HAD SUPERFAMILY HYDROLASE-LIKE, TYPE 3"/>
    <property type="match status" value="1"/>
</dbReference>
<name>A0A1M6NUS1_9FIRM</name>
<dbReference type="NCBIfam" id="TIGR01484">
    <property type="entry name" value="HAD-SF-IIB"/>
    <property type="match status" value="1"/>
</dbReference>
<dbReference type="PROSITE" id="PS01228">
    <property type="entry name" value="COF_1"/>
    <property type="match status" value="1"/>
</dbReference>
<dbReference type="AlphaFoldDB" id="A0A1M6NUS1"/>
<dbReference type="RefSeq" id="WP_073274326.1">
    <property type="nucleotide sequence ID" value="NZ_FRAC01000008.1"/>
</dbReference>
<dbReference type="Pfam" id="PF08282">
    <property type="entry name" value="Hydrolase_3"/>
    <property type="match status" value="1"/>
</dbReference>
<dbReference type="EMBL" id="FRAC01000008">
    <property type="protein sequence ID" value="SHJ99391.1"/>
    <property type="molecule type" value="Genomic_DNA"/>
</dbReference>
<dbReference type="InterPro" id="IPR000150">
    <property type="entry name" value="Cof"/>
</dbReference>
<proteinExistence type="predicted"/>
<evidence type="ECO:0008006" key="3">
    <source>
        <dbReference type="Google" id="ProtNLM"/>
    </source>
</evidence>
<evidence type="ECO:0000313" key="2">
    <source>
        <dbReference type="Proteomes" id="UP000184386"/>
    </source>
</evidence>
<keyword evidence="2" id="KW-1185">Reference proteome</keyword>
<reference evidence="1 2" key="1">
    <citation type="submission" date="2016-11" db="EMBL/GenBank/DDBJ databases">
        <authorList>
            <person name="Jaros S."/>
            <person name="Januszkiewicz K."/>
            <person name="Wedrychowicz H."/>
        </authorList>
    </citation>
    <scope>NUCLEOTIDE SEQUENCE [LARGE SCALE GENOMIC DNA]</scope>
    <source>
        <strain evidence="1 2">DSM 15929</strain>
    </source>
</reference>
<dbReference type="Gene3D" id="3.40.50.1000">
    <property type="entry name" value="HAD superfamily/HAD-like"/>
    <property type="match status" value="1"/>
</dbReference>
<gene>
    <name evidence="1" type="ORF">SAMN02745136_01460</name>
</gene>
<evidence type="ECO:0000313" key="1">
    <source>
        <dbReference type="EMBL" id="SHJ99391.1"/>
    </source>
</evidence>
<dbReference type="GO" id="GO:0005829">
    <property type="term" value="C:cytosol"/>
    <property type="evidence" value="ECO:0007669"/>
    <property type="project" value="TreeGrafter"/>
</dbReference>
<dbReference type="SUPFAM" id="SSF56784">
    <property type="entry name" value="HAD-like"/>
    <property type="match status" value="1"/>
</dbReference>
<dbReference type="PANTHER" id="PTHR10000">
    <property type="entry name" value="PHOSPHOSERINE PHOSPHATASE"/>
    <property type="match status" value="1"/>
</dbReference>
<dbReference type="SFLD" id="SFLDG01140">
    <property type="entry name" value="C2.B:_Phosphomannomutase_and_P"/>
    <property type="match status" value="1"/>
</dbReference>
<dbReference type="Proteomes" id="UP000184386">
    <property type="component" value="Unassembled WGS sequence"/>
</dbReference>
<dbReference type="GO" id="GO:0000287">
    <property type="term" value="F:magnesium ion binding"/>
    <property type="evidence" value="ECO:0007669"/>
    <property type="project" value="TreeGrafter"/>
</dbReference>